<name>A0A3F2ZWV3_CLOB6</name>
<dbReference type="Proteomes" id="UP000002333">
    <property type="component" value="Chromosome"/>
</dbReference>
<dbReference type="KEGG" id="cbi:CLJ_B1404"/>
<organism evidence="1 2">
    <name type="scientific">Clostridium botulinum (strain 657 / Type Ba4)</name>
    <dbReference type="NCBI Taxonomy" id="515621"/>
    <lineage>
        <taxon>Bacteria</taxon>
        <taxon>Bacillati</taxon>
        <taxon>Bacillota</taxon>
        <taxon>Clostridia</taxon>
        <taxon>Eubacteriales</taxon>
        <taxon>Clostridiaceae</taxon>
        <taxon>Clostridium</taxon>
    </lineage>
</organism>
<dbReference type="AlphaFoldDB" id="A0A3F2ZWV3"/>
<dbReference type="RefSeq" id="WP_012720508.1">
    <property type="nucleotide sequence ID" value="NC_012658.1"/>
</dbReference>
<accession>A0A3F2ZWV3</accession>
<proteinExistence type="predicted"/>
<dbReference type="InterPro" id="IPR049254">
    <property type="entry name" value="Phage_tail_terminator"/>
</dbReference>
<sequence>MISILDIKKVINSKLSDIEDVKVYGNEVKEGFERPSFFVQLFMENNDLFSYSVTENFIIVEIVYFSKENTQLDNLKMYEKLKKSFSSPLELDNRKILPQKIRADFNDVLSFKFNLNFYDDAYIEKEKLEPIDNIELDINMKGK</sequence>
<evidence type="ECO:0000313" key="2">
    <source>
        <dbReference type="Proteomes" id="UP000002333"/>
    </source>
</evidence>
<reference evidence="2" key="2">
    <citation type="submission" date="2008-05" db="EMBL/GenBank/DDBJ databases">
        <title>Genome sequence of Clostridium botulinum Ba4 strain 657.</title>
        <authorList>
            <person name="Shrivastava S."/>
            <person name="Brown J.L."/>
            <person name="Bruce D."/>
            <person name="Detter C."/>
            <person name="Munk C."/>
            <person name="Smith L.A."/>
            <person name="Smith T.J."/>
            <person name="Sutton G."/>
            <person name="Brettin T.S."/>
        </authorList>
    </citation>
    <scope>NUCLEOTIDE SEQUENCE [LARGE SCALE GENOMIC DNA]</scope>
    <source>
        <strain evidence="2">657 / Type Ba4</strain>
    </source>
</reference>
<evidence type="ECO:0008006" key="3">
    <source>
        <dbReference type="Google" id="ProtNLM"/>
    </source>
</evidence>
<reference evidence="1 2" key="1">
    <citation type="journal article" date="2007" name="PLoS ONE">
        <title>Analysis of the neurotoxin complex genes in Clostridium botulinum A1-A4 and B1 strains: BoNT/A3, /Ba4 and /B1 clusters are located within plasmids.</title>
        <authorList>
            <person name="Smith T.J."/>
            <person name="Hill K.K."/>
            <person name="Foley B.T."/>
            <person name="Detter J.C."/>
            <person name="Munk A.C."/>
            <person name="Bruce D.C."/>
            <person name="Doggett N.A."/>
            <person name="Smith L.A."/>
            <person name="Marks J.D."/>
            <person name="Xie G."/>
            <person name="Brettin T.S."/>
        </authorList>
    </citation>
    <scope>NUCLEOTIDE SEQUENCE [LARGE SCALE GENOMIC DNA]</scope>
    <source>
        <strain evidence="2">657 / Type Ba4</strain>
    </source>
</reference>
<gene>
    <name evidence="1" type="ordered locus">CLJ_B1404</name>
</gene>
<protein>
    <recommendedName>
        <fullName evidence="3">Phage protein</fullName>
    </recommendedName>
</protein>
<dbReference type="EMBL" id="CP001083">
    <property type="protein sequence ID" value="ACQ51878.1"/>
    <property type="molecule type" value="Genomic_DNA"/>
</dbReference>
<evidence type="ECO:0000313" key="1">
    <source>
        <dbReference type="EMBL" id="ACQ51878.1"/>
    </source>
</evidence>
<dbReference type="Pfam" id="PF20765">
    <property type="entry name" value="Phage_tail_terminator_8"/>
    <property type="match status" value="1"/>
</dbReference>